<evidence type="ECO:0000256" key="1">
    <source>
        <dbReference type="SAM" id="MobiDB-lite"/>
    </source>
</evidence>
<dbReference type="EMBL" id="JBHFFA010000007">
    <property type="protein sequence ID" value="KAL2610861.1"/>
    <property type="molecule type" value="Genomic_DNA"/>
</dbReference>
<dbReference type="AlphaFoldDB" id="A0ABD1XSE4"/>
<protein>
    <submittedName>
        <fullName evidence="2">Uncharacterized protein</fullName>
    </submittedName>
</protein>
<proteinExistence type="predicted"/>
<sequence length="240" mass="26972">MPLHYILKNALLEVEAVARRLNPMQFATWKENRDELLKWIKSTERSNSQISLSTISLQEVDLNGNCRQETTLAFASDQGSNSQTVHPTANSGELPLNETSYQEDFRELVPNHDREESTRNEENKVGFPTDGRISGVLVASDRQNHALVLESIASTILGLDLNWEEVNIQNQQDISDGDNPPVSTALDQRRRACLPTWIAVRHEDHTSAELRNPIRQISFPGGSDSNSDLLGERRASHRPP</sequence>
<comment type="caution">
    <text evidence="2">The sequence shown here is derived from an EMBL/GenBank/DDBJ whole genome shotgun (WGS) entry which is preliminary data.</text>
</comment>
<reference evidence="2 3" key="1">
    <citation type="submission" date="2024-09" db="EMBL/GenBank/DDBJ databases">
        <title>Chromosome-scale assembly of Riccia fluitans.</title>
        <authorList>
            <person name="Paukszto L."/>
            <person name="Sawicki J."/>
            <person name="Karawczyk K."/>
            <person name="Piernik-Szablinska J."/>
            <person name="Szczecinska M."/>
            <person name="Mazdziarz M."/>
        </authorList>
    </citation>
    <scope>NUCLEOTIDE SEQUENCE [LARGE SCALE GENOMIC DNA]</scope>
    <source>
        <strain evidence="2">Rf_01</strain>
        <tissue evidence="2">Aerial parts of the thallus</tissue>
    </source>
</reference>
<feature type="region of interest" description="Disordered" evidence="1">
    <location>
        <begin position="76"/>
        <end position="96"/>
    </location>
</feature>
<dbReference type="Proteomes" id="UP001605036">
    <property type="component" value="Unassembled WGS sequence"/>
</dbReference>
<feature type="region of interest" description="Disordered" evidence="1">
    <location>
        <begin position="209"/>
        <end position="240"/>
    </location>
</feature>
<keyword evidence="3" id="KW-1185">Reference proteome</keyword>
<evidence type="ECO:0000313" key="3">
    <source>
        <dbReference type="Proteomes" id="UP001605036"/>
    </source>
</evidence>
<accession>A0ABD1XSE4</accession>
<gene>
    <name evidence="2" type="ORF">R1flu_022553</name>
</gene>
<organism evidence="2 3">
    <name type="scientific">Riccia fluitans</name>
    <dbReference type="NCBI Taxonomy" id="41844"/>
    <lineage>
        <taxon>Eukaryota</taxon>
        <taxon>Viridiplantae</taxon>
        <taxon>Streptophyta</taxon>
        <taxon>Embryophyta</taxon>
        <taxon>Marchantiophyta</taxon>
        <taxon>Marchantiopsida</taxon>
        <taxon>Marchantiidae</taxon>
        <taxon>Marchantiales</taxon>
        <taxon>Ricciaceae</taxon>
        <taxon>Riccia</taxon>
    </lineage>
</organism>
<name>A0ABD1XSE4_9MARC</name>
<evidence type="ECO:0000313" key="2">
    <source>
        <dbReference type="EMBL" id="KAL2610861.1"/>
    </source>
</evidence>